<accession>A0A165PHU6</accession>
<feature type="signal peptide" evidence="2">
    <location>
        <begin position="1"/>
        <end position="18"/>
    </location>
</feature>
<evidence type="ECO:0000313" key="4">
    <source>
        <dbReference type="Proteomes" id="UP000077266"/>
    </source>
</evidence>
<protein>
    <submittedName>
        <fullName evidence="3">Uncharacterized protein</fullName>
    </submittedName>
</protein>
<proteinExistence type="predicted"/>
<organism evidence="3 4">
    <name type="scientific">Exidia glandulosa HHB12029</name>
    <dbReference type="NCBI Taxonomy" id="1314781"/>
    <lineage>
        <taxon>Eukaryota</taxon>
        <taxon>Fungi</taxon>
        <taxon>Dikarya</taxon>
        <taxon>Basidiomycota</taxon>
        <taxon>Agaricomycotina</taxon>
        <taxon>Agaricomycetes</taxon>
        <taxon>Auriculariales</taxon>
        <taxon>Exidiaceae</taxon>
        <taxon>Exidia</taxon>
    </lineage>
</organism>
<evidence type="ECO:0000313" key="3">
    <source>
        <dbReference type="EMBL" id="KZW02198.1"/>
    </source>
</evidence>
<keyword evidence="2" id="KW-0732">Signal</keyword>
<feature type="chain" id="PRO_5007864051" evidence="2">
    <location>
        <begin position="19"/>
        <end position="203"/>
    </location>
</feature>
<keyword evidence="4" id="KW-1185">Reference proteome</keyword>
<gene>
    <name evidence="3" type="ORF">EXIGLDRAFT_760045</name>
</gene>
<dbReference type="EMBL" id="KV425889">
    <property type="protein sequence ID" value="KZW02198.1"/>
    <property type="molecule type" value="Genomic_DNA"/>
</dbReference>
<reference evidence="3 4" key="1">
    <citation type="journal article" date="2016" name="Mol. Biol. Evol.">
        <title>Comparative Genomics of Early-Diverging Mushroom-Forming Fungi Provides Insights into the Origins of Lignocellulose Decay Capabilities.</title>
        <authorList>
            <person name="Nagy L.G."/>
            <person name="Riley R."/>
            <person name="Tritt A."/>
            <person name="Adam C."/>
            <person name="Daum C."/>
            <person name="Floudas D."/>
            <person name="Sun H."/>
            <person name="Yadav J.S."/>
            <person name="Pangilinan J."/>
            <person name="Larsson K.H."/>
            <person name="Matsuura K."/>
            <person name="Barry K."/>
            <person name="Labutti K."/>
            <person name="Kuo R."/>
            <person name="Ohm R.A."/>
            <person name="Bhattacharya S.S."/>
            <person name="Shirouzu T."/>
            <person name="Yoshinaga Y."/>
            <person name="Martin F.M."/>
            <person name="Grigoriev I.V."/>
            <person name="Hibbett D.S."/>
        </authorList>
    </citation>
    <scope>NUCLEOTIDE SEQUENCE [LARGE SCALE GENOMIC DNA]</scope>
    <source>
        <strain evidence="3 4">HHB12029</strain>
    </source>
</reference>
<dbReference type="AlphaFoldDB" id="A0A165PHU6"/>
<sequence>MRSTCAWVFLAAAAATRALKLHTPTKWNVEHVNLLTWDFDADEDSTDPEQFSAQLRHPFFINGALAILGFARTVDGGALVYLPGLPTSHLYRVEAVAVQDTNKVFSTTKNFTIVTDGSPAPSFTLSFASPAQDNSPTPTPASNASQPSSGATTSTIPSTDASKTSGAANVHTPTPSLSFNAASSVRIPTTVMTLLVIVIALAL</sequence>
<dbReference type="OrthoDB" id="5420143at2759"/>
<evidence type="ECO:0000256" key="2">
    <source>
        <dbReference type="SAM" id="SignalP"/>
    </source>
</evidence>
<dbReference type="Proteomes" id="UP000077266">
    <property type="component" value="Unassembled WGS sequence"/>
</dbReference>
<evidence type="ECO:0000256" key="1">
    <source>
        <dbReference type="SAM" id="MobiDB-lite"/>
    </source>
</evidence>
<feature type="region of interest" description="Disordered" evidence="1">
    <location>
        <begin position="125"/>
        <end position="175"/>
    </location>
</feature>
<dbReference type="InParanoid" id="A0A165PHU6"/>
<name>A0A165PHU6_EXIGL</name>